<feature type="region of interest" description="Disordered" evidence="4">
    <location>
        <begin position="554"/>
        <end position="587"/>
    </location>
</feature>
<proteinExistence type="inferred from homology"/>
<reference evidence="6" key="3">
    <citation type="submission" date="2020-06" db="EMBL/GenBank/DDBJ databases">
        <title>Helianthus annuus Genome sequencing and assembly Release 2.</title>
        <authorList>
            <person name="Gouzy J."/>
            <person name="Langlade N."/>
            <person name="Munos S."/>
        </authorList>
    </citation>
    <scope>NUCLEOTIDE SEQUENCE</scope>
    <source>
        <tissue evidence="6">Leaves</tissue>
    </source>
</reference>
<dbReference type="GO" id="GO:0009904">
    <property type="term" value="P:chloroplast accumulation movement"/>
    <property type="evidence" value="ECO:0000318"/>
    <property type="project" value="GO_Central"/>
</dbReference>
<reference evidence="6 8" key="1">
    <citation type="journal article" date="2017" name="Nature">
        <title>The sunflower genome provides insights into oil metabolism, flowering and Asterid evolution.</title>
        <authorList>
            <person name="Badouin H."/>
            <person name="Gouzy J."/>
            <person name="Grassa C.J."/>
            <person name="Murat F."/>
            <person name="Staton S.E."/>
            <person name="Cottret L."/>
            <person name="Lelandais-Briere C."/>
            <person name="Owens G.L."/>
            <person name="Carrere S."/>
            <person name="Mayjonade B."/>
            <person name="Legrand L."/>
            <person name="Gill N."/>
            <person name="Kane N.C."/>
            <person name="Bowers J.E."/>
            <person name="Hubner S."/>
            <person name="Bellec A."/>
            <person name="Berard A."/>
            <person name="Berges H."/>
            <person name="Blanchet N."/>
            <person name="Boniface M.C."/>
            <person name="Brunel D."/>
            <person name="Catrice O."/>
            <person name="Chaidir N."/>
            <person name="Claudel C."/>
            <person name="Donnadieu C."/>
            <person name="Faraut T."/>
            <person name="Fievet G."/>
            <person name="Helmstetter N."/>
            <person name="King M."/>
            <person name="Knapp S.J."/>
            <person name="Lai Z."/>
            <person name="Le Paslier M.C."/>
            <person name="Lippi Y."/>
            <person name="Lorenzon L."/>
            <person name="Mandel J.R."/>
            <person name="Marage G."/>
            <person name="Marchand G."/>
            <person name="Marquand E."/>
            <person name="Bret-Mestries E."/>
            <person name="Morien E."/>
            <person name="Nambeesan S."/>
            <person name="Nguyen T."/>
            <person name="Pegot-Espagnet P."/>
            <person name="Pouilly N."/>
            <person name="Raftis F."/>
            <person name="Sallet E."/>
            <person name="Schiex T."/>
            <person name="Thomas J."/>
            <person name="Vandecasteele C."/>
            <person name="Vares D."/>
            <person name="Vear F."/>
            <person name="Vautrin S."/>
            <person name="Crespi M."/>
            <person name="Mangin B."/>
            <person name="Burke J.M."/>
            <person name="Salse J."/>
            <person name="Munos S."/>
            <person name="Vincourt P."/>
            <person name="Rieseberg L.H."/>
            <person name="Langlade N.B."/>
        </authorList>
    </citation>
    <scope>NUCLEOTIDE SEQUENCE [LARGE SCALE GENOMIC DNA]</scope>
    <source>
        <strain evidence="8">cv. SF193</strain>
        <tissue evidence="6">Leaves</tissue>
    </source>
</reference>
<dbReference type="Pfam" id="PF05701">
    <property type="entry name" value="WEMBL"/>
    <property type="match status" value="1"/>
</dbReference>
<evidence type="ECO:0000256" key="2">
    <source>
        <dbReference type="ARBA" id="ARBA00023054"/>
    </source>
</evidence>
<keyword evidence="8" id="KW-1185">Reference proteome</keyword>
<feature type="signal peptide" evidence="5">
    <location>
        <begin position="1"/>
        <end position="17"/>
    </location>
</feature>
<organism evidence="7 8">
    <name type="scientific">Helianthus annuus</name>
    <name type="common">Common sunflower</name>
    <dbReference type="NCBI Taxonomy" id="4232"/>
    <lineage>
        <taxon>Eukaryota</taxon>
        <taxon>Viridiplantae</taxon>
        <taxon>Streptophyta</taxon>
        <taxon>Embryophyta</taxon>
        <taxon>Tracheophyta</taxon>
        <taxon>Spermatophyta</taxon>
        <taxon>Magnoliopsida</taxon>
        <taxon>eudicotyledons</taxon>
        <taxon>Gunneridae</taxon>
        <taxon>Pentapetalae</taxon>
        <taxon>asterids</taxon>
        <taxon>campanulids</taxon>
        <taxon>Asterales</taxon>
        <taxon>Asteraceae</taxon>
        <taxon>Asteroideae</taxon>
        <taxon>Heliantheae alliance</taxon>
        <taxon>Heliantheae</taxon>
        <taxon>Helianthus</taxon>
    </lineage>
</organism>
<keyword evidence="2 3" id="KW-0175">Coiled coil</keyword>
<dbReference type="FunCoup" id="A0A251S5Y4">
    <property type="interactions" value="183"/>
</dbReference>
<dbReference type="GO" id="GO:0009903">
    <property type="term" value="P:chloroplast avoidance movement"/>
    <property type="evidence" value="ECO:0000318"/>
    <property type="project" value="GO_Central"/>
</dbReference>
<feature type="chain" id="PRO_5041059555" evidence="5">
    <location>
        <begin position="18"/>
        <end position="587"/>
    </location>
</feature>
<dbReference type="PANTHER" id="PTHR32054:SF98">
    <property type="entry name" value="WEB FAMILY-RELATED"/>
    <property type="match status" value="1"/>
</dbReference>
<dbReference type="GO" id="GO:0005829">
    <property type="term" value="C:cytosol"/>
    <property type="evidence" value="ECO:0000318"/>
    <property type="project" value="GO_Central"/>
</dbReference>
<dbReference type="OMA" id="TCEAVQF"/>
<protein>
    <submittedName>
        <fullName evidence="7">Putative WEB family</fullName>
    </submittedName>
    <submittedName>
        <fullName evidence="6">WEB family protein</fullName>
    </submittedName>
</protein>
<reference evidence="7" key="2">
    <citation type="submission" date="2017-02" db="EMBL/GenBank/DDBJ databases">
        <title>Sunflower complete genome.</title>
        <authorList>
            <person name="Langlade N."/>
            <person name="Munos S."/>
        </authorList>
    </citation>
    <scope>NUCLEOTIDE SEQUENCE [LARGE SCALE GENOMIC DNA]</scope>
    <source>
        <tissue evidence="7">Leaves</tissue>
    </source>
</reference>
<evidence type="ECO:0000256" key="3">
    <source>
        <dbReference type="SAM" id="Coils"/>
    </source>
</evidence>
<dbReference type="EMBL" id="CM007904">
    <property type="protein sequence ID" value="OTF94266.1"/>
    <property type="molecule type" value="Genomic_DNA"/>
</dbReference>
<name>A0A251S5Y4_HELAN</name>
<evidence type="ECO:0000313" key="7">
    <source>
        <dbReference type="EMBL" id="OTF94266.1"/>
    </source>
</evidence>
<evidence type="ECO:0000313" key="8">
    <source>
        <dbReference type="Proteomes" id="UP000215914"/>
    </source>
</evidence>
<feature type="coiled-coil region" evidence="3">
    <location>
        <begin position="235"/>
        <end position="487"/>
    </location>
</feature>
<dbReference type="InterPro" id="IPR008545">
    <property type="entry name" value="Web"/>
</dbReference>
<evidence type="ECO:0000256" key="1">
    <source>
        <dbReference type="ARBA" id="ARBA00005485"/>
    </source>
</evidence>
<evidence type="ECO:0000313" key="6">
    <source>
        <dbReference type="EMBL" id="KAF5763328.1"/>
    </source>
</evidence>
<accession>A0A251S5Y4</accession>
<keyword evidence="5" id="KW-0732">Signal</keyword>
<comment type="similarity">
    <text evidence="1">Belongs to the WEB family.</text>
</comment>
<sequence>MIFISFLFSLSIPRLQHFGTTLYMFSVNISDEAGMMFGFQVRNRQNAAASPRAIEPASPSVGEIDTKPPFESVKAAVNLFVEAPKADRPVLKKTRTLGESVLGKETQLHWTLKEIDKYKEHVKTAESTKGEALGELEKANKTLQELTHRLEAASESKQSLIAATEAARTKLKSSWQEAVENQSNQYKAAANQLISTKQQLNNLKRDFEIAVVAKQASFQRAAEAQHVAKVNRKKISQLSKDVEAMSQTLERIKLASAKAQEEHDKLMEEKQALLESKKKAKEDMELEKTECLSKKDPSAGNLEKRLEETSEAVNVLRDQLKEVRAADMEMLRNANAEVDEAKRRLGEMKEEESALRGVVESLKRELEDVRRDIRVAKEDDLKSEQLRGELEQIKLQVQEAITKETIAATHVNELESKIREMWSEAEKATRQEEEMKRQVETLWREAERSELAIKDSEAKLEIAQRQVEEAKAAKELADDQIRKQSSKKKEDCNVVDSNTITLTTQDFEALSRKAEEATSSADTKVATIKAQLDAIKEKEKGILDKLEKGMQENKEIQEEISNAQQTADAARQTVETELNKWRQETKQ</sequence>
<dbReference type="Proteomes" id="UP000215914">
    <property type="component" value="Chromosome 15"/>
</dbReference>
<dbReference type="EMBL" id="MNCJ02000330">
    <property type="protein sequence ID" value="KAF5763328.1"/>
    <property type="molecule type" value="Genomic_DNA"/>
</dbReference>
<gene>
    <name evidence="7" type="ORF">HannXRQ_Chr15g0470211</name>
    <name evidence="6" type="ORF">HanXRQr2_Chr15g0678981</name>
</gene>
<feature type="compositionally biased region" description="Basic and acidic residues" evidence="4">
    <location>
        <begin position="577"/>
        <end position="587"/>
    </location>
</feature>
<feature type="coiled-coil region" evidence="3">
    <location>
        <begin position="129"/>
        <end position="206"/>
    </location>
</feature>
<dbReference type="Gramene" id="mRNA:HanXRQr2_Chr15g0678981">
    <property type="protein sequence ID" value="mRNA:HanXRQr2_Chr15g0678981"/>
    <property type="gene ID" value="HanXRQr2_Chr15g0678981"/>
</dbReference>
<evidence type="ECO:0000256" key="5">
    <source>
        <dbReference type="SAM" id="SignalP"/>
    </source>
</evidence>
<dbReference type="InParanoid" id="A0A251S5Y4"/>
<evidence type="ECO:0000256" key="4">
    <source>
        <dbReference type="SAM" id="MobiDB-lite"/>
    </source>
</evidence>
<dbReference type="PANTHER" id="PTHR32054">
    <property type="entry name" value="HEAVY CHAIN, PUTATIVE, EXPRESSED-RELATED-RELATED"/>
    <property type="match status" value="1"/>
</dbReference>
<dbReference type="AlphaFoldDB" id="A0A251S5Y4"/>